<feature type="domain" description="Porin" evidence="12">
    <location>
        <begin position="13"/>
        <end position="350"/>
    </location>
</feature>
<dbReference type="GO" id="GO:0046930">
    <property type="term" value="C:pore complex"/>
    <property type="evidence" value="ECO:0007669"/>
    <property type="project" value="UniProtKB-KW"/>
</dbReference>
<organism evidence="13 14">
    <name type="scientific">Mycetohabitans endofungorum</name>
    <dbReference type="NCBI Taxonomy" id="417203"/>
    <lineage>
        <taxon>Bacteria</taxon>
        <taxon>Pseudomonadati</taxon>
        <taxon>Pseudomonadota</taxon>
        <taxon>Betaproteobacteria</taxon>
        <taxon>Burkholderiales</taxon>
        <taxon>Burkholderiaceae</taxon>
        <taxon>Mycetohabitans</taxon>
    </lineage>
</organism>
<dbReference type="InterPro" id="IPR023614">
    <property type="entry name" value="Porin_dom_sf"/>
</dbReference>
<evidence type="ECO:0000313" key="13">
    <source>
        <dbReference type="EMBL" id="PPB83633.1"/>
    </source>
</evidence>
<reference evidence="13 14" key="1">
    <citation type="submission" date="2018-01" db="EMBL/GenBank/DDBJ databases">
        <title>Genomic Encyclopedia of Type Strains, Phase III (KMG-III): the genomes of soil and plant-associated and newly described type strains.</title>
        <authorList>
            <person name="Whitman W."/>
        </authorList>
    </citation>
    <scope>NUCLEOTIDE SEQUENCE [LARGE SCALE GENOMIC DNA]</scope>
    <source>
        <strain evidence="13 14">HKI456</strain>
    </source>
</reference>
<evidence type="ECO:0000256" key="8">
    <source>
        <dbReference type="ARBA" id="ARBA00023114"/>
    </source>
</evidence>
<dbReference type="PANTHER" id="PTHR34501">
    <property type="entry name" value="PROTEIN YDDL-RELATED"/>
    <property type="match status" value="1"/>
</dbReference>
<dbReference type="InterPro" id="IPR002299">
    <property type="entry name" value="Porin_Neis"/>
</dbReference>
<evidence type="ECO:0000256" key="4">
    <source>
        <dbReference type="ARBA" id="ARBA00022452"/>
    </source>
</evidence>
<evidence type="ECO:0000256" key="5">
    <source>
        <dbReference type="ARBA" id="ARBA00022692"/>
    </source>
</evidence>
<dbReference type="CDD" id="cd00342">
    <property type="entry name" value="gram_neg_porins"/>
    <property type="match status" value="1"/>
</dbReference>
<evidence type="ECO:0000256" key="1">
    <source>
        <dbReference type="ARBA" id="ARBA00004571"/>
    </source>
</evidence>
<accession>A0A2P5KAA0</accession>
<dbReference type="AlphaFoldDB" id="A0A2P5KAA0"/>
<evidence type="ECO:0000256" key="3">
    <source>
        <dbReference type="ARBA" id="ARBA00022448"/>
    </source>
</evidence>
<evidence type="ECO:0000256" key="2">
    <source>
        <dbReference type="ARBA" id="ARBA00011233"/>
    </source>
</evidence>
<comment type="subunit">
    <text evidence="2">Homotrimer.</text>
</comment>
<dbReference type="InterPro" id="IPR001702">
    <property type="entry name" value="Porin_Gram-ve"/>
</dbReference>
<evidence type="ECO:0000256" key="11">
    <source>
        <dbReference type="SAM" id="SignalP"/>
    </source>
</evidence>
<evidence type="ECO:0000256" key="6">
    <source>
        <dbReference type="ARBA" id="ARBA00022729"/>
    </source>
</evidence>
<keyword evidence="8" id="KW-0626">Porin</keyword>
<keyword evidence="6 11" id="KW-0732">Signal</keyword>
<dbReference type="GO" id="GO:0034220">
    <property type="term" value="P:monoatomic ion transmembrane transport"/>
    <property type="evidence" value="ECO:0007669"/>
    <property type="project" value="InterPro"/>
</dbReference>
<feature type="signal peptide" evidence="11">
    <location>
        <begin position="1"/>
        <end position="22"/>
    </location>
</feature>
<dbReference type="OrthoDB" id="8982743at2"/>
<keyword evidence="7" id="KW-0406">Ion transport</keyword>
<keyword evidence="10" id="KW-0998">Cell outer membrane</keyword>
<evidence type="ECO:0000259" key="12">
    <source>
        <dbReference type="Pfam" id="PF13609"/>
    </source>
</evidence>
<dbReference type="GO" id="GO:0009279">
    <property type="term" value="C:cell outer membrane"/>
    <property type="evidence" value="ECO:0007669"/>
    <property type="project" value="UniProtKB-SubCell"/>
</dbReference>
<keyword evidence="14" id="KW-1185">Reference proteome</keyword>
<keyword evidence="5" id="KW-0812">Transmembrane</keyword>
<proteinExistence type="predicted"/>
<sequence length="388" mass="40615">MKRLVLSAISLGVLAATSAAHAQSSVTLYGVIDESMTFLHNQGGKNQWSTVSGNLQGSRWGLKGAEDLGGGLKAIFQLENGFNPNDGRLGQSGREFSRQAYVGLQNDAYGTVTLGRQYVPDTDLVQGMTGDNYFGSTFATPGDVDNYDNSIRVNNSVKYASPVWAGLQFEGLYAFGNQAGSFGDRRAWGAALAYTNGPIAVAASYQYYNGGKVTNGVRDFSGSTTTATNTTTDSIFNGPVNGAYTSAASLKIARVAGQYTIGPVNVGASYSNAQYTADSASSFGQTQKYNTGNVFATYQATPALLTGIGYSYTKGSGNSSAKYNQVSLGADYSLSKRTDVYLVGAWQKATGQQDGAGAQAQASIGSYGFAGANGGAQEYVALGLRHKF</sequence>
<dbReference type="PANTHER" id="PTHR34501:SF9">
    <property type="entry name" value="MAJOR OUTER MEMBRANE PROTEIN P.IA"/>
    <property type="match status" value="1"/>
</dbReference>
<dbReference type="RefSeq" id="WP_104077327.1">
    <property type="nucleotide sequence ID" value="NZ_CP062179.1"/>
</dbReference>
<dbReference type="PRINTS" id="PR00184">
    <property type="entry name" value="NEISSPPORIN"/>
</dbReference>
<name>A0A2P5KAA0_9BURK</name>
<evidence type="ECO:0000256" key="9">
    <source>
        <dbReference type="ARBA" id="ARBA00023136"/>
    </source>
</evidence>
<dbReference type="PRINTS" id="PR00182">
    <property type="entry name" value="ECOLNEIPORIN"/>
</dbReference>
<comment type="caution">
    <text evidence="13">The sequence shown here is derived from an EMBL/GenBank/DDBJ whole genome shotgun (WGS) entry which is preliminary data.</text>
</comment>
<gene>
    <name evidence="13" type="ORF">B0O95_10624</name>
</gene>
<dbReference type="Proteomes" id="UP000243096">
    <property type="component" value="Unassembled WGS sequence"/>
</dbReference>
<dbReference type="GO" id="GO:0015288">
    <property type="term" value="F:porin activity"/>
    <property type="evidence" value="ECO:0007669"/>
    <property type="project" value="UniProtKB-KW"/>
</dbReference>
<feature type="chain" id="PRO_5015124017" evidence="11">
    <location>
        <begin position="23"/>
        <end position="388"/>
    </location>
</feature>
<dbReference type="InterPro" id="IPR050298">
    <property type="entry name" value="Gram-neg_bact_OMP"/>
</dbReference>
<dbReference type="EMBL" id="PRDW01000006">
    <property type="protein sequence ID" value="PPB83633.1"/>
    <property type="molecule type" value="Genomic_DNA"/>
</dbReference>
<keyword evidence="9" id="KW-0472">Membrane</keyword>
<protein>
    <submittedName>
        <fullName evidence="13">Putative porin</fullName>
    </submittedName>
</protein>
<keyword evidence="3" id="KW-0813">Transport</keyword>
<dbReference type="Pfam" id="PF13609">
    <property type="entry name" value="Porin_4"/>
    <property type="match status" value="1"/>
</dbReference>
<keyword evidence="4" id="KW-1134">Transmembrane beta strand</keyword>
<dbReference type="Gene3D" id="2.40.160.10">
    <property type="entry name" value="Porin"/>
    <property type="match status" value="1"/>
</dbReference>
<dbReference type="SUPFAM" id="SSF56935">
    <property type="entry name" value="Porins"/>
    <property type="match status" value="1"/>
</dbReference>
<evidence type="ECO:0000256" key="10">
    <source>
        <dbReference type="ARBA" id="ARBA00023237"/>
    </source>
</evidence>
<evidence type="ECO:0000256" key="7">
    <source>
        <dbReference type="ARBA" id="ARBA00023065"/>
    </source>
</evidence>
<comment type="subcellular location">
    <subcellularLocation>
        <location evidence="1">Cell outer membrane</location>
        <topology evidence="1">Multi-pass membrane protein</topology>
    </subcellularLocation>
</comment>
<dbReference type="InterPro" id="IPR033900">
    <property type="entry name" value="Gram_neg_porin_domain"/>
</dbReference>
<evidence type="ECO:0000313" key="14">
    <source>
        <dbReference type="Proteomes" id="UP000243096"/>
    </source>
</evidence>